<dbReference type="InterPro" id="IPR018368">
    <property type="entry name" value="ClpA/B_CS1"/>
</dbReference>
<keyword evidence="11" id="KW-0645">Protease</keyword>
<dbReference type="Pfam" id="PF07724">
    <property type="entry name" value="AAA_2"/>
    <property type="match status" value="1"/>
</dbReference>
<dbReference type="GO" id="GO:0008233">
    <property type="term" value="F:peptidase activity"/>
    <property type="evidence" value="ECO:0007669"/>
    <property type="project" value="UniProtKB-KW"/>
</dbReference>
<dbReference type="InterPro" id="IPR003959">
    <property type="entry name" value="ATPase_AAA_core"/>
</dbReference>
<dbReference type="GO" id="GO:0006508">
    <property type="term" value="P:proteolysis"/>
    <property type="evidence" value="ECO:0007669"/>
    <property type="project" value="UniProtKB-KW"/>
</dbReference>
<keyword evidence="11" id="KW-0378">Hydrolase</keyword>
<keyword evidence="3 8" id="KW-0677">Repeat</keyword>
<dbReference type="PROSITE" id="PS00870">
    <property type="entry name" value="CLPAB_1"/>
    <property type="match status" value="1"/>
</dbReference>
<dbReference type="FunFam" id="3.40.50.300:FF:000120">
    <property type="entry name" value="ATP-dependent chaperone ClpB"/>
    <property type="match status" value="1"/>
</dbReference>
<sequence>MSQSNYTIKVQEMLQTAYNEAQKKGNPTIEIPHLIYALFKDKEGFARRIASYLEVPAKAIEDLAEKEIAKLPTGDQTEVRISPEANKILLTAEEIAEKSGSQFVAVEHVLMAVCKIAREPWNMYFKELNLTYERIADAVKLLKKNQKNNSQHEDQGDALKKYTKDLTTLAAKGKIDPVIGRDEEIRRSIQILSRRTKNNPVLIGEAGVGKTAVVEGIAKRIVQGDVPESLRGKKILSLDPGSLIAGAKYRGEFEERLKSVIQELENADNSIILFIDEIHLMVGMGAGGDSSGDAGNLLKPALARGEIRVIGATTYDEYRKFIEKDKALERRFQTVMVEEPSIEDAIAILRGIKDRYEIHHGIRITDNAIVDAVKLSVRYLPDRKLPDKAIDLMDEAAAKVRTELESEPQAIDSLQRKITKFEIEKSALMKEKDQKSKERLNNLEKELEEAKTEMTGLRAKWENEKSAVMGIRELKSEIDALKVEEARYEREAKFEKVAEIRYGTLPKKEEALAALEQKINKMDDGSALIREEITPEDIAKVVSARTGIPVSRMMESEKERLMHLERHLGARVVSQENAIKAVSDAIRRARAGLSGEGKPIGSFLFLGPTGVGKTELAKALAEFLFDDEKNIVRIDMSEYMEKFSVQRLIGAPPGYVGYDEGGQLTEAIRRHPYSIILLDEIEKANPAVFDILLQVLDDGRLTDGQGRTVSFDQTVLVMTSNIGSPMIAEWTGSEEDLDKQLKEELKKIFRPEFLNRIDDIAVFHRLQKHDMLDIVELQVDLIKKNLIDKGILLQVGDDAKEFLAEEAYEPEFGARPIKRVLKNLLLNPLASSLIGGTVHYGDQVDVHVKDGRLTFSQKTLDLHHSKPHSHE</sequence>
<dbReference type="GO" id="GO:0016887">
    <property type="term" value="F:ATP hydrolysis activity"/>
    <property type="evidence" value="ECO:0007669"/>
    <property type="project" value="InterPro"/>
</dbReference>
<dbReference type="Gene3D" id="1.10.1780.10">
    <property type="entry name" value="Clp, N-terminal domain"/>
    <property type="match status" value="1"/>
</dbReference>
<dbReference type="InterPro" id="IPR027417">
    <property type="entry name" value="P-loop_NTPase"/>
</dbReference>
<dbReference type="SMART" id="SM00382">
    <property type="entry name" value="AAA"/>
    <property type="match status" value="2"/>
</dbReference>
<dbReference type="FunFam" id="3.40.50.300:FF:000025">
    <property type="entry name" value="ATP-dependent Clp protease subunit"/>
    <property type="match status" value="1"/>
</dbReference>
<comment type="similarity">
    <text evidence="1">Belongs to the ClpA/ClpB family.</text>
</comment>
<evidence type="ECO:0000256" key="2">
    <source>
        <dbReference type="ARBA" id="ARBA00017574"/>
    </source>
</evidence>
<dbReference type="GO" id="GO:0034605">
    <property type="term" value="P:cellular response to heat"/>
    <property type="evidence" value="ECO:0007669"/>
    <property type="project" value="TreeGrafter"/>
</dbReference>
<organism evidence="11 12">
    <name type="scientific">Brevinema andersonii</name>
    <dbReference type="NCBI Taxonomy" id="34097"/>
    <lineage>
        <taxon>Bacteria</taxon>
        <taxon>Pseudomonadati</taxon>
        <taxon>Spirochaetota</taxon>
        <taxon>Spirochaetia</taxon>
        <taxon>Brevinematales</taxon>
        <taxon>Brevinemataceae</taxon>
        <taxon>Brevinema</taxon>
    </lineage>
</organism>
<dbReference type="Proteomes" id="UP000240042">
    <property type="component" value="Unassembled WGS sequence"/>
</dbReference>
<dbReference type="CDD" id="cd19499">
    <property type="entry name" value="RecA-like_ClpB_Hsp104-like"/>
    <property type="match status" value="1"/>
</dbReference>
<comment type="subunit">
    <text evidence="7">Homohexamer. The oligomerization is ATP-dependent.</text>
</comment>
<keyword evidence="5 11" id="KW-0067">ATP-binding</keyword>
<dbReference type="Pfam" id="PF17871">
    <property type="entry name" value="AAA_lid_9"/>
    <property type="match status" value="1"/>
</dbReference>
<keyword evidence="6" id="KW-0143">Chaperone</keyword>
<dbReference type="InterPro" id="IPR004176">
    <property type="entry name" value="Clp_R_N"/>
</dbReference>
<dbReference type="EMBL" id="FOKY01000001">
    <property type="protein sequence ID" value="SFB67263.1"/>
    <property type="molecule type" value="Genomic_DNA"/>
</dbReference>
<dbReference type="InterPro" id="IPR036628">
    <property type="entry name" value="Clp_N_dom_sf"/>
</dbReference>
<keyword evidence="12" id="KW-1185">Reference proteome</keyword>
<dbReference type="PANTHER" id="PTHR11638">
    <property type="entry name" value="ATP-DEPENDENT CLP PROTEASE"/>
    <property type="match status" value="1"/>
</dbReference>
<gene>
    <name evidence="11" type="ORF">SAMN02745150_00041</name>
</gene>
<name>A0A1I1D3T7_BREAD</name>
<dbReference type="AlphaFoldDB" id="A0A1I1D3T7"/>
<dbReference type="Gene3D" id="1.10.8.60">
    <property type="match status" value="1"/>
</dbReference>
<dbReference type="GO" id="GO:0005524">
    <property type="term" value="F:ATP binding"/>
    <property type="evidence" value="ECO:0007669"/>
    <property type="project" value="UniProtKB-KW"/>
</dbReference>
<evidence type="ECO:0000313" key="12">
    <source>
        <dbReference type="Proteomes" id="UP000240042"/>
    </source>
</evidence>
<evidence type="ECO:0000256" key="9">
    <source>
        <dbReference type="SAM" id="Coils"/>
    </source>
</evidence>
<dbReference type="Pfam" id="PF00004">
    <property type="entry name" value="AAA"/>
    <property type="match status" value="1"/>
</dbReference>
<dbReference type="Pfam" id="PF10431">
    <property type="entry name" value="ClpB_D2-small"/>
    <property type="match status" value="1"/>
</dbReference>
<evidence type="ECO:0000256" key="3">
    <source>
        <dbReference type="ARBA" id="ARBA00022737"/>
    </source>
</evidence>
<dbReference type="SUPFAM" id="SSF81923">
    <property type="entry name" value="Double Clp-N motif"/>
    <property type="match status" value="1"/>
</dbReference>
<dbReference type="CDD" id="cd00009">
    <property type="entry name" value="AAA"/>
    <property type="match status" value="1"/>
</dbReference>
<feature type="coiled-coil region" evidence="9">
    <location>
        <begin position="411"/>
        <end position="491"/>
    </location>
</feature>
<dbReference type="InterPro" id="IPR003593">
    <property type="entry name" value="AAA+_ATPase"/>
</dbReference>
<dbReference type="GO" id="GO:0005737">
    <property type="term" value="C:cytoplasm"/>
    <property type="evidence" value="ECO:0007669"/>
    <property type="project" value="TreeGrafter"/>
</dbReference>
<dbReference type="InterPro" id="IPR050130">
    <property type="entry name" value="ClpA_ClpB"/>
</dbReference>
<dbReference type="FunFam" id="3.40.50.300:FF:000010">
    <property type="entry name" value="Chaperone clpB 1, putative"/>
    <property type="match status" value="1"/>
</dbReference>
<evidence type="ECO:0000256" key="7">
    <source>
        <dbReference type="ARBA" id="ARBA00026057"/>
    </source>
</evidence>
<dbReference type="InterPro" id="IPR001270">
    <property type="entry name" value="ClpA/B"/>
</dbReference>
<dbReference type="SMART" id="SM01086">
    <property type="entry name" value="ClpB_D2-small"/>
    <property type="match status" value="1"/>
</dbReference>
<keyword evidence="4" id="KW-0547">Nucleotide-binding</keyword>
<dbReference type="RefSeq" id="WP_092316925.1">
    <property type="nucleotide sequence ID" value="NZ_FOKY01000001.1"/>
</dbReference>
<dbReference type="InterPro" id="IPR019489">
    <property type="entry name" value="Clp_ATPase_C"/>
</dbReference>
<dbReference type="SUPFAM" id="SSF52540">
    <property type="entry name" value="P-loop containing nucleoside triphosphate hydrolases"/>
    <property type="match status" value="2"/>
</dbReference>
<evidence type="ECO:0000259" key="10">
    <source>
        <dbReference type="PROSITE" id="PS51903"/>
    </source>
</evidence>
<proteinExistence type="inferred from homology"/>
<dbReference type="InterPro" id="IPR041546">
    <property type="entry name" value="ClpA/ClpB_AAA_lid"/>
</dbReference>
<keyword evidence="9" id="KW-0175">Coiled coil</keyword>
<feature type="domain" description="Clp R" evidence="10">
    <location>
        <begin position="1"/>
        <end position="145"/>
    </location>
</feature>
<dbReference type="Gene3D" id="3.40.50.300">
    <property type="entry name" value="P-loop containing nucleotide triphosphate hydrolases"/>
    <property type="match status" value="3"/>
</dbReference>
<evidence type="ECO:0000256" key="8">
    <source>
        <dbReference type="PROSITE-ProRule" id="PRU01251"/>
    </source>
</evidence>
<accession>A0A1I1D3T7</accession>
<evidence type="ECO:0000256" key="5">
    <source>
        <dbReference type="ARBA" id="ARBA00022840"/>
    </source>
</evidence>
<dbReference type="PANTHER" id="PTHR11638:SF18">
    <property type="entry name" value="HEAT SHOCK PROTEIN 104"/>
    <property type="match status" value="1"/>
</dbReference>
<dbReference type="STRING" id="34097.SAMN02745150_00041"/>
<reference evidence="12" key="1">
    <citation type="submission" date="2016-10" db="EMBL/GenBank/DDBJ databases">
        <authorList>
            <person name="Varghese N."/>
            <person name="Submissions S."/>
        </authorList>
    </citation>
    <scope>NUCLEOTIDE SEQUENCE [LARGE SCALE GENOMIC DNA]</scope>
    <source>
        <strain evidence="12">ATCC 43811</strain>
    </source>
</reference>
<protein>
    <recommendedName>
        <fullName evidence="2">Chaperone protein ClpB</fullName>
    </recommendedName>
</protein>
<dbReference type="PROSITE" id="PS51903">
    <property type="entry name" value="CLP_R"/>
    <property type="match status" value="1"/>
</dbReference>
<evidence type="ECO:0000256" key="1">
    <source>
        <dbReference type="ARBA" id="ARBA00008675"/>
    </source>
</evidence>
<dbReference type="OrthoDB" id="9803641at2"/>
<dbReference type="PRINTS" id="PR00300">
    <property type="entry name" value="CLPPROTEASEA"/>
</dbReference>
<evidence type="ECO:0000256" key="4">
    <source>
        <dbReference type="ARBA" id="ARBA00022741"/>
    </source>
</evidence>
<evidence type="ECO:0000313" key="11">
    <source>
        <dbReference type="EMBL" id="SFB67263.1"/>
    </source>
</evidence>
<evidence type="ECO:0000256" key="6">
    <source>
        <dbReference type="ARBA" id="ARBA00023186"/>
    </source>
</evidence>
<dbReference type="Pfam" id="PF02861">
    <property type="entry name" value="Clp_N"/>
    <property type="match status" value="1"/>
</dbReference>